<dbReference type="InterPro" id="IPR036412">
    <property type="entry name" value="HAD-like_sf"/>
</dbReference>
<keyword evidence="2" id="KW-1185">Reference proteome</keyword>
<dbReference type="InterPro" id="IPR023198">
    <property type="entry name" value="PGP-like_dom2"/>
</dbReference>
<dbReference type="PATRIC" id="fig|29343.3.peg.260"/>
<dbReference type="InterPro" id="IPR041492">
    <property type="entry name" value="HAD_2"/>
</dbReference>
<dbReference type="HOGENOM" id="CLU_045011_9_5_9"/>
<dbReference type="PANTHER" id="PTHR43611">
    <property type="entry name" value="ALPHA-D-GLUCOSE 1-PHOSPHATE PHOSPHATASE"/>
    <property type="match status" value="1"/>
</dbReference>
<sequence>MLIDCDKFKKLLEWQNWTDDAEELEKKWRETETVKLYELGSIGTKEFYDQIVSEFALNVSAARFIKEFRLLPKGFYKGAKVVLKQLSKKYMTVALSNTNEVHWNKLCDVDSVQKYFKRCYPSHLIHKIKPNADAFTYVIKQLKVEPSAIAFFDDKEENIEAAKKLGIDAYLSKGFESLCENLNELSVL</sequence>
<dbReference type="STRING" id="29343.CCDG5_0252"/>
<dbReference type="Gene3D" id="3.40.50.1000">
    <property type="entry name" value="HAD superfamily/HAD-like"/>
    <property type="match status" value="1"/>
</dbReference>
<dbReference type="Proteomes" id="UP000032431">
    <property type="component" value="Chromosome I"/>
</dbReference>
<proteinExistence type="predicted"/>
<dbReference type="SUPFAM" id="SSF56784">
    <property type="entry name" value="HAD-like"/>
    <property type="match status" value="1"/>
</dbReference>
<protein>
    <submittedName>
        <fullName evidence="1">Uncharacterized protein</fullName>
    </submittedName>
</protein>
<reference evidence="2" key="1">
    <citation type="submission" date="2014-07" db="EMBL/GenBank/DDBJ databases">
        <authorList>
            <person name="Wibberg D."/>
        </authorList>
    </citation>
    <scope>NUCLEOTIDE SEQUENCE [LARGE SCALE GENOMIC DNA]</scope>
    <source>
        <strain evidence="2">DG5</strain>
    </source>
</reference>
<dbReference type="InterPro" id="IPR023214">
    <property type="entry name" value="HAD_sf"/>
</dbReference>
<accession>A0A078KQJ2</accession>
<organism evidence="1 2">
    <name type="scientific">[Clostridium] cellulosi</name>
    <dbReference type="NCBI Taxonomy" id="29343"/>
    <lineage>
        <taxon>Bacteria</taxon>
        <taxon>Bacillati</taxon>
        <taxon>Bacillota</taxon>
        <taxon>Clostridia</taxon>
        <taxon>Eubacteriales</taxon>
        <taxon>Oscillospiraceae</taxon>
        <taxon>Oscillospiraceae incertae sedis</taxon>
    </lineage>
</organism>
<gene>
    <name evidence="1" type="ORF">CCDG5_0252</name>
</gene>
<evidence type="ECO:0000313" key="1">
    <source>
        <dbReference type="EMBL" id="CDZ23395.1"/>
    </source>
</evidence>
<dbReference type="InterPro" id="IPR006439">
    <property type="entry name" value="HAD-SF_hydro_IA"/>
</dbReference>
<name>A0A078KQJ2_9FIRM</name>
<dbReference type="AlphaFoldDB" id="A0A078KQJ2"/>
<dbReference type="PANTHER" id="PTHR43611:SF3">
    <property type="entry name" value="FLAVIN MONONUCLEOTIDE HYDROLASE 1, CHLOROPLATIC"/>
    <property type="match status" value="1"/>
</dbReference>
<dbReference type="Pfam" id="PF13419">
    <property type="entry name" value="HAD_2"/>
    <property type="match status" value="1"/>
</dbReference>
<dbReference type="NCBIfam" id="TIGR01509">
    <property type="entry name" value="HAD-SF-IA-v3"/>
    <property type="match status" value="1"/>
</dbReference>
<evidence type="ECO:0000313" key="2">
    <source>
        <dbReference type="Proteomes" id="UP000032431"/>
    </source>
</evidence>
<dbReference type="KEGG" id="ccel:CCDG5_0252"/>
<dbReference type="EMBL" id="LM995447">
    <property type="protein sequence ID" value="CDZ23395.1"/>
    <property type="molecule type" value="Genomic_DNA"/>
</dbReference>
<dbReference type="Gene3D" id="1.10.150.240">
    <property type="entry name" value="Putative phosphatase, domain 2"/>
    <property type="match status" value="1"/>
</dbReference>